<dbReference type="InterPro" id="IPR000700">
    <property type="entry name" value="PAS-assoc_C"/>
</dbReference>
<reference evidence="8 9" key="1">
    <citation type="submission" date="2013-12" db="EMBL/GenBank/DDBJ databases">
        <authorList>
            <consortium name="DOE Joint Genome Institute"/>
            <person name="Eisen J."/>
            <person name="Huntemann M."/>
            <person name="Han J."/>
            <person name="Chen A."/>
            <person name="Kyrpides N."/>
            <person name="Mavromatis K."/>
            <person name="Markowitz V."/>
            <person name="Palaniappan K."/>
            <person name="Ivanova N."/>
            <person name="Schaumberg A."/>
            <person name="Pati A."/>
            <person name="Liolios K."/>
            <person name="Nordberg H.P."/>
            <person name="Cantor M.N."/>
            <person name="Hua S.X."/>
            <person name="Woyke T."/>
        </authorList>
    </citation>
    <scope>NUCLEOTIDE SEQUENCE [LARGE SCALE GENOMIC DNA]</scope>
    <source>
        <strain evidence="9">DSM 19437</strain>
    </source>
</reference>
<keyword evidence="5 8" id="KW-0418">Kinase</keyword>
<evidence type="ECO:0000256" key="3">
    <source>
        <dbReference type="ARBA" id="ARBA00022553"/>
    </source>
</evidence>
<dbReference type="InterPro" id="IPR004358">
    <property type="entry name" value="Sig_transdc_His_kin-like_C"/>
</dbReference>
<dbReference type="Proteomes" id="UP000003586">
    <property type="component" value="Chromosome"/>
</dbReference>
<dbReference type="HOGENOM" id="CLU_000445_89_3_10"/>
<dbReference type="PROSITE" id="PS50113">
    <property type="entry name" value="PAC"/>
    <property type="match status" value="1"/>
</dbReference>
<dbReference type="KEGG" id="nso:NIASO_02910"/>
<dbReference type="Pfam" id="PF02518">
    <property type="entry name" value="HATPase_c"/>
    <property type="match status" value="1"/>
</dbReference>
<dbReference type="Gene3D" id="3.30.565.10">
    <property type="entry name" value="Histidine kinase-like ATPase, C-terminal domain"/>
    <property type="match status" value="1"/>
</dbReference>
<proteinExistence type="predicted"/>
<organism evidence="8 9">
    <name type="scientific">Niabella soli DSM 19437</name>
    <dbReference type="NCBI Taxonomy" id="929713"/>
    <lineage>
        <taxon>Bacteria</taxon>
        <taxon>Pseudomonadati</taxon>
        <taxon>Bacteroidota</taxon>
        <taxon>Chitinophagia</taxon>
        <taxon>Chitinophagales</taxon>
        <taxon>Chitinophagaceae</taxon>
        <taxon>Niabella</taxon>
    </lineage>
</organism>
<dbReference type="PRINTS" id="PR00344">
    <property type="entry name" value="BCTRLSENSOR"/>
</dbReference>
<accession>W0EZ99</accession>
<protein>
    <recommendedName>
        <fullName evidence="2">histidine kinase</fullName>
        <ecNumber evidence="2">2.7.13.3</ecNumber>
    </recommendedName>
</protein>
<evidence type="ECO:0000259" key="7">
    <source>
        <dbReference type="PROSITE" id="PS50113"/>
    </source>
</evidence>
<dbReference type="InterPro" id="IPR005467">
    <property type="entry name" value="His_kinase_dom"/>
</dbReference>
<dbReference type="SUPFAM" id="SSF55874">
    <property type="entry name" value="ATPase domain of HSP90 chaperone/DNA topoisomerase II/histidine kinase"/>
    <property type="match status" value="1"/>
</dbReference>
<comment type="catalytic activity">
    <reaction evidence="1">
        <text>ATP + protein L-histidine = ADP + protein N-phospho-L-histidine.</text>
        <dbReference type="EC" id="2.7.13.3"/>
    </reaction>
</comment>
<dbReference type="STRING" id="929713.NIASO_02910"/>
<dbReference type="InterPro" id="IPR003594">
    <property type="entry name" value="HATPase_dom"/>
</dbReference>
<dbReference type="InterPro" id="IPR052162">
    <property type="entry name" value="Sensor_kinase/Photoreceptor"/>
</dbReference>
<evidence type="ECO:0000256" key="5">
    <source>
        <dbReference type="ARBA" id="ARBA00022777"/>
    </source>
</evidence>
<keyword evidence="9" id="KW-1185">Reference proteome</keyword>
<dbReference type="GO" id="GO:0004673">
    <property type="term" value="F:protein histidine kinase activity"/>
    <property type="evidence" value="ECO:0007669"/>
    <property type="project" value="UniProtKB-EC"/>
</dbReference>
<evidence type="ECO:0000256" key="1">
    <source>
        <dbReference type="ARBA" id="ARBA00000085"/>
    </source>
</evidence>
<dbReference type="eggNOG" id="COG4251">
    <property type="taxonomic scope" value="Bacteria"/>
</dbReference>
<name>W0EZ99_9BACT</name>
<evidence type="ECO:0000313" key="8">
    <source>
        <dbReference type="EMBL" id="AHF14416.1"/>
    </source>
</evidence>
<feature type="domain" description="PAC" evidence="7">
    <location>
        <begin position="1"/>
        <end position="20"/>
    </location>
</feature>
<evidence type="ECO:0000313" key="9">
    <source>
        <dbReference type="Proteomes" id="UP000003586"/>
    </source>
</evidence>
<evidence type="ECO:0000256" key="2">
    <source>
        <dbReference type="ARBA" id="ARBA00012438"/>
    </source>
</evidence>
<gene>
    <name evidence="8" type="ORF">NIASO_02910</name>
</gene>
<evidence type="ECO:0000256" key="4">
    <source>
        <dbReference type="ARBA" id="ARBA00022679"/>
    </source>
</evidence>
<dbReference type="PANTHER" id="PTHR43304">
    <property type="entry name" value="PHYTOCHROME-LIKE PROTEIN CPH1"/>
    <property type="match status" value="1"/>
</dbReference>
<dbReference type="EC" id="2.7.13.3" evidence="2"/>
<keyword evidence="4" id="KW-0808">Transferase</keyword>
<dbReference type="AlphaFoldDB" id="W0EZ99"/>
<dbReference type="PROSITE" id="PS50109">
    <property type="entry name" value="HIS_KIN"/>
    <property type="match status" value="1"/>
</dbReference>
<dbReference type="PANTHER" id="PTHR43304:SF1">
    <property type="entry name" value="PAC DOMAIN-CONTAINING PROTEIN"/>
    <property type="match status" value="1"/>
</dbReference>
<sequence length="248" mass="27886">MLGIVIDITMLKKSKNELNQSMKVLSDQNKRLLNFSYIVSHNLRSHSSNILSLCELINHTKDAEEKEGLIRLLGEVAKLLHNTMEGLNEVAGIQSSVAIPKEALNLRDYIDNCYYVLSDRITLKKIRFINNVAPSVMVSYNRAYLESVLQNVIANAIKFSHPDRVPEISLDFYNTGKEKLLAITDNGIGIDLKKKGKRLFSLFKNFSVDEKSRGIGLYIVKNQVEAMGGNVTVESKPGEGSCFKIFFK</sequence>
<dbReference type="InterPro" id="IPR036890">
    <property type="entry name" value="HATPase_C_sf"/>
</dbReference>
<feature type="domain" description="Histidine kinase" evidence="6">
    <location>
        <begin position="38"/>
        <end position="248"/>
    </location>
</feature>
<keyword evidence="3" id="KW-0597">Phosphoprotein</keyword>
<dbReference type="SMART" id="SM00387">
    <property type="entry name" value="HATPase_c"/>
    <property type="match status" value="1"/>
</dbReference>
<evidence type="ECO:0000259" key="6">
    <source>
        <dbReference type="PROSITE" id="PS50109"/>
    </source>
</evidence>
<dbReference type="EMBL" id="CP007035">
    <property type="protein sequence ID" value="AHF14416.1"/>
    <property type="molecule type" value="Genomic_DNA"/>
</dbReference>